<dbReference type="Pfam" id="PF00085">
    <property type="entry name" value="Thioredoxin"/>
    <property type="match status" value="1"/>
</dbReference>
<dbReference type="GO" id="GO:0005788">
    <property type="term" value="C:endoplasmic reticulum lumen"/>
    <property type="evidence" value="ECO:0007669"/>
    <property type="project" value="TreeGrafter"/>
</dbReference>
<dbReference type="PANTHER" id="PTHR45815:SF3">
    <property type="entry name" value="PROTEIN DISULFIDE-ISOMERASE A6"/>
    <property type="match status" value="1"/>
</dbReference>
<reference evidence="4" key="1">
    <citation type="journal article" date="2013" name="Nature">
        <title>Pan genome of the phytoplankton Emiliania underpins its global distribution.</title>
        <authorList>
            <person name="Read B.A."/>
            <person name="Kegel J."/>
            <person name="Klute M.J."/>
            <person name="Kuo A."/>
            <person name="Lefebvre S.C."/>
            <person name="Maumus F."/>
            <person name="Mayer C."/>
            <person name="Miller J."/>
            <person name="Monier A."/>
            <person name="Salamov A."/>
            <person name="Young J."/>
            <person name="Aguilar M."/>
            <person name="Claverie J.M."/>
            <person name="Frickenhaus S."/>
            <person name="Gonzalez K."/>
            <person name="Herman E.K."/>
            <person name="Lin Y.C."/>
            <person name="Napier J."/>
            <person name="Ogata H."/>
            <person name="Sarno A.F."/>
            <person name="Shmutz J."/>
            <person name="Schroeder D."/>
            <person name="de Vargas C."/>
            <person name="Verret F."/>
            <person name="von Dassow P."/>
            <person name="Valentin K."/>
            <person name="Van de Peer Y."/>
            <person name="Wheeler G."/>
            <person name="Dacks J.B."/>
            <person name="Delwiche C.F."/>
            <person name="Dyhrman S.T."/>
            <person name="Glockner G."/>
            <person name="John U."/>
            <person name="Richards T."/>
            <person name="Worden A.Z."/>
            <person name="Zhang X."/>
            <person name="Grigoriev I.V."/>
            <person name="Allen A.E."/>
            <person name="Bidle K."/>
            <person name="Borodovsky M."/>
            <person name="Bowler C."/>
            <person name="Brownlee C."/>
            <person name="Cock J.M."/>
            <person name="Elias M."/>
            <person name="Gladyshev V.N."/>
            <person name="Groth M."/>
            <person name="Guda C."/>
            <person name="Hadaegh A."/>
            <person name="Iglesias-Rodriguez M.D."/>
            <person name="Jenkins J."/>
            <person name="Jones B.M."/>
            <person name="Lawson T."/>
            <person name="Leese F."/>
            <person name="Lindquist E."/>
            <person name="Lobanov A."/>
            <person name="Lomsadze A."/>
            <person name="Malik S.B."/>
            <person name="Marsh M.E."/>
            <person name="Mackinder L."/>
            <person name="Mock T."/>
            <person name="Mueller-Roeber B."/>
            <person name="Pagarete A."/>
            <person name="Parker M."/>
            <person name="Probert I."/>
            <person name="Quesneville H."/>
            <person name="Raines C."/>
            <person name="Rensing S.A."/>
            <person name="Riano-Pachon D.M."/>
            <person name="Richier S."/>
            <person name="Rokitta S."/>
            <person name="Shiraiwa Y."/>
            <person name="Soanes D.M."/>
            <person name="van der Giezen M."/>
            <person name="Wahlund T.M."/>
            <person name="Williams B."/>
            <person name="Wilson W."/>
            <person name="Wolfe G."/>
            <person name="Wurch L.L."/>
        </authorList>
    </citation>
    <scope>NUCLEOTIDE SEQUENCE</scope>
</reference>
<evidence type="ECO:0000256" key="1">
    <source>
        <dbReference type="SAM" id="SignalP"/>
    </source>
</evidence>
<dbReference type="OMA" id="IDCDAHP"/>
<feature type="domain" description="Thioredoxin" evidence="2">
    <location>
        <begin position="67"/>
        <end position="235"/>
    </location>
</feature>
<proteinExistence type="predicted"/>
<evidence type="ECO:0000313" key="3">
    <source>
        <dbReference type="EnsemblProtists" id="EOD35316"/>
    </source>
</evidence>
<feature type="chain" id="PRO_5044291820" description="Thioredoxin domain-containing protein" evidence="1">
    <location>
        <begin position="16"/>
        <end position="251"/>
    </location>
</feature>
<dbReference type="STRING" id="2903.R1FID8"/>
<dbReference type="InterPro" id="IPR036249">
    <property type="entry name" value="Thioredoxin-like_sf"/>
</dbReference>
<organism evidence="3 4">
    <name type="scientific">Emiliania huxleyi (strain CCMP1516)</name>
    <dbReference type="NCBI Taxonomy" id="280463"/>
    <lineage>
        <taxon>Eukaryota</taxon>
        <taxon>Haptista</taxon>
        <taxon>Haptophyta</taxon>
        <taxon>Prymnesiophyceae</taxon>
        <taxon>Isochrysidales</taxon>
        <taxon>Noelaerhabdaceae</taxon>
        <taxon>Emiliania</taxon>
    </lineage>
</organism>
<sequence length="251" mass="26015">MMAAVLLLLVSLAGAQESRIAESKVTGAQAAAGNAEPPAAAAAEAPHELELLRGGTAEMQAAGQVFLQLGASQHDAAGILQRVAAEGKAVVMEGPRETLDQIAAAFKELGLDSYAGTGVDVLDGRGFAAQLSSADAAPALVVFFAPWCGHCKKMVPEVAKAASKLRVRVVAVDCDRAPEVARALGIKGYPTVKFMARGKASGYEGPRTALQLASFAQSRAALDRYVLRWVDKAVAAVRNMIQRPQPSAAAP</sequence>
<dbReference type="PANTHER" id="PTHR45815">
    <property type="entry name" value="PROTEIN DISULFIDE-ISOMERASE A6"/>
    <property type="match status" value="1"/>
</dbReference>
<evidence type="ECO:0000259" key="2">
    <source>
        <dbReference type="PROSITE" id="PS51352"/>
    </source>
</evidence>
<keyword evidence="1" id="KW-0732">Signal</keyword>
<dbReference type="GeneID" id="17280587"/>
<protein>
    <recommendedName>
        <fullName evidence="2">Thioredoxin domain-containing protein</fullName>
    </recommendedName>
</protein>
<dbReference type="RefSeq" id="XP_005787745.1">
    <property type="nucleotide sequence ID" value="XM_005787688.1"/>
</dbReference>
<evidence type="ECO:0000313" key="4">
    <source>
        <dbReference type="Proteomes" id="UP000013827"/>
    </source>
</evidence>
<reference evidence="3" key="2">
    <citation type="submission" date="2024-10" db="UniProtKB">
        <authorList>
            <consortium name="EnsemblProtists"/>
        </authorList>
    </citation>
    <scope>IDENTIFICATION</scope>
</reference>
<dbReference type="CDD" id="cd02961">
    <property type="entry name" value="PDI_a_family"/>
    <property type="match status" value="1"/>
</dbReference>
<dbReference type="PROSITE" id="PS51352">
    <property type="entry name" value="THIOREDOXIN_2"/>
    <property type="match status" value="1"/>
</dbReference>
<name>A0A0D3KHT1_EMIH1</name>
<dbReference type="GO" id="GO:0034976">
    <property type="term" value="P:response to endoplasmic reticulum stress"/>
    <property type="evidence" value="ECO:0007669"/>
    <property type="project" value="TreeGrafter"/>
</dbReference>
<dbReference type="HOGENOM" id="CLU_1108771_0_0_1"/>
<feature type="signal peptide" evidence="1">
    <location>
        <begin position="1"/>
        <end position="15"/>
    </location>
</feature>
<dbReference type="Gene3D" id="3.40.30.10">
    <property type="entry name" value="Glutaredoxin"/>
    <property type="match status" value="1"/>
</dbReference>
<dbReference type="EnsemblProtists" id="EOD35316">
    <property type="protein sequence ID" value="EOD35316"/>
    <property type="gene ID" value="EMIHUDRAFT_201331"/>
</dbReference>
<accession>A0A0D3KHT1</accession>
<dbReference type="PaxDb" id="2903-EOD35316"/>
<dbReference type="GO" id="GO:0015035">
    <property type="term" value="F:protein-disulfide reductase activity"/>
    <property type="evidence" value="ECO:0007669"/>
    <property type="project" value="TreeGrafter"/>
</dbReference>
<dbReference type="InterPro" id="IPR013766">
    <property type="entry name" value="Thioredoxin_domain"/>
</dbReference>
<dbReference type="KEGG" id="ehx:EMIHUDRAFT_201331"/>
<dbReference type="eggNOG" id="KOG0191">
    <property type="taxonomic scope" value="Eukaryota"/>
</dbReference>
<dbReference type="AlphaFoldDB" id="A0A0D3KHT1"/>
<dbReference type="InterPro" id="IPR017937">
    <property type="entry name" value="Thioredoxin_CS"/>
</dbReference>
<dbReference type="PROSITE" id="PS00194">
    <property type="entry name" value="THIOREDOXIN_1"/>
    <property type="match status" value="1"/>
</dbReference>
<keyword evidence="4" id="KW-1185">Reference proteome</keyword>
<dbReference type="PRINTS" id="PR00421">
    <property type="entry name" value="THIOREDOXIN"/>
</dbReference>
<dbReference type="SUPFAM" id="SSF52833">
    <property type="entry name" value="Thioredoxin-like"/>
    <property type="match status" value="1"/>
</dbReference>
<dbReference type="Proteomes" id="UP000013827">
    <property type="component" value="Unassembled WGS sequence"/>
</dbReference>